<evidence type="ECO:0000256" key="1">
    <source>
        <dbReference type="SAM" id="Phobius"/>
    </source>
</evidence>
<gene>
    <name evidence="2" type="ORF">EDB81DRAFT_753684</name>
</gene>
<dbReference type="EMBL" id="JAGMUV010000002">
    <property type="protein sequence ID" value="KAH7171288.1"/>
    <property type="molecule type" value="Genomic_DNA"/>
</dbReference>
<name>A0A9P9JHY8_9HYPO</name>
<keyword evidence="1" id="KW-0472">Membrane</keyword>
<comment type="caution">
    <text evidence="2">The sequence shown here is derived from an EMBL/GenBank/DDBJ whole genome shotgun (WGS) entry which is preliminary data.</text>
</comment>
<evidence type="ECO:0000313" key="3">
    <source>
        <dbReference type="Proteomes" id="UP000738349"/>
    </source>
</evidence>
<organism evidence="2 3">
    <name type="scientific">Dactylonectria macrodidyma</name>
    <dbReference type="NCBI Taxonomy" id="307937"/>
    <lineage>
        <taxon>Eukaryota</taxon>
        <taxon>Fungi</taxon>
        <taxon>Dikarya</taxon>
        <taxon>Ascomycota</taxon>
        <taxon>Pezizomycotina</taxon>
        <taxon>Sordariomycetes</taxon>
        <taxon>Hypocreomycetidae</taxon>
        <taxon>Hypocreales</taxon>
        <taxon>Nectriaceae</taxon>
        <taxon>Dactylonectria</taxon>
    </lineage>
</organism>
<sequence length="121" mass="13137">MFTNTMVSACPSTLVAVVSNQEKSIYQVSFYLQTLQYSRSDSSNAGLSPLYVGLGCGFLIGGIYVRTSGKTRAMVTFSAAVTSCSYALLASHRVVNRRNRCRFSMERGASGLYGRISSCVF</sequence>
<evidence type="ECO:0000313" key="2">
    <source>
        <dbReference type="EMBL" id="KAH7171288.1"/>
    </source>
</evidence>
<dbReference type="AlphaFoldDB" id="A0A9P9JHY8"/>
<keyword evidence="1" id="KW-1133">Transmembrane helix</keyword>
<keyword evidence="3" id="KW-1185">Reference proteome</keyword>
<feature type="transmembrane region" description="Helical" evidence="1">
    <location>
        <begin position="45"/>
        <end position="65"/>
    </location>
</feature>
<accession>A0A9P9JHY8</accession>
<keyword evidence="1" id="KW-0812">Transmembrane</keyword>
<proteinExistence type="predicted"/>
<dbReference type="Proteomes" id="UP000738349">
    <property type="component" value="Unassembled WGS sequence"/>
</dbReference>
<protein>
    <submittedName>
        <fullName evidence="2">Uncharacterized protein</fullName>
    </submittedName>
</protein>
<reference evidence="2" key="1">
    <citation type="journal article" date="2021" name="Nat. Commun.">
        <title>Genetic determinants of endophytism in the Arabidopsis root mycobiome.</title>
        <authorList>
            <person name="Mesny F."/>
            <person name="Miyauchi S."/>
            <person name="Thiergart T."/>
            <person name="Pickel B."/>
            <person name="Atanasova L."/>
            <person name="Karlsson M."/>
            <person name="Huettel B."/>
            <person name="Barry K.W."/>
            <person name="Haridas S."/>
            <person name="Chen C."/>
            <person name="Bauer D."/>
            <person name="Andreopoulos W."/>
            <person name="Pangilinan J."/>
            <person name="LaButti K."/>
            <person name="Riley R."/>
            <person name="Lipzen A."/>
            <person name="Clum A."/>
            <person name="Drula E."/>
            <person name="Henrissat B."/>
            <person name="Kohler A."/>
            <person name="Grigoriev I.V."/>
            <person name="Martin F.M."/>
            <person name="Hacquard S."/>
        </authorList>
    </citation>
    <scope>NUCLEOTIDE SEQUENCE</scope>
    <source>
        <strain evidence="2">MPI-CAGE-AT-0147</strain>
    </source>
</reference>